<dbReference type="PANTHER" id="PTHR36582:SF2">
    <property type="entry name" value="ANTITOXIN PARD"/>
    <property type="match status" value="1"/>
</dbReference>
<dbReference type="AlphaFoldDB" id="A0A833N1U3"/>
<sequence length="109" mass="12133">MNPSHPDFAEEQALAAVERMTVVFPEPMATQIRAAVEAGEYASTSEAVRDAVRLWSDRRKFRSMEIERLQQAWDAGKASGRHGSLDFDVLRREARSRLAGSGIEDGRGD</sequence>
<organism evidence="3 4">
    <name type="scientific">Methylorubrum populi</name>
    <dbReference type="NCBI Taxonomy" id="223967"/>
    <lineage>
        <taxon>Bacteria</taxon>
        <taxon>Pseudomonadati</taxon>
        <taxon>Pseudomonadota</taxon>
        <taxon>Alphaproteobacteria</taxon>
        <taxon>Hyphomicrobiales</taxon>
        <taxon>Methylobacteriaceae</taxon>
        <taxon>Methylorubrum</taxon>
    </lineage>
</organism>
<dbReference type="GO" id="GO:0006355">
    <property type="term" value="P:regulation of DNA-templated transcription"/>
    <property type="evidence" value="ECO:0007669"/>
    <property type="project" value="InterPro"/>
</dbReference>
<evidence type="ECO:0000256" key="2">
    <source>
        <dbReference type="ARBA" id="ARBA00022649"/>
    </source>
</evidence>
<dbReference type="PANTHER" id="PTHR36582">
    <property type="entry name" value="ANTITOXIN PARD"/>
    <property type="match status" value="1"/>
</dbReference>
<gene>
    <name evidence="3" type="ORF">F8B43_5079</name>
</gene>
<dbReference type="EMBL" id="WEKV01000020">
    <property type="protein sequence ID" value="KAB7782324.1"/>
    <property type="molecule type" value="Genomic_DNA"/>
</dbReference>
<keyword evidence="2" id="KW-1277">Toxin-antitoxin system</keyword>
<dbReference type="CDD" id="cd22231">
    <property type="entry name" value="RHH_NikR_HicB-like"/>
    <property type="match status" value="1"/>
</dbReference>
<dbReference type="Gene3D" id="6.10.10.120">
    <property type="entry name" value="Antitoxin ParD1-like"/>
    <property type="match status" value="1"/>
</dbReference>
<dbReference type="SUPFAM" id="SSF47598">
    <property type="entry name" value="Ribbon-helix-helix"/>
    <property type="match status" value="1"/>
</dbReference>
<comment type="caution">
    <text evidence="3">The sequence shown here is derived from an EMBL/GenBank/DDBJ whole genome shotgun (WGS) entry which is preliminary data.</text>
</comment>
<evidence type="ECO:0000313" key="4">
    <source>
        <dbReference type="Proteomes" id="UP000469949"/>
    </source>
</evidence>
<dbReference type="InterPro" id="IPR038296">
    <property type="entry name" value="ParD_sf"/>
</dbReference>
<protein>
    <recommendedName>
        <fullName evidence="5">Type II toxin-antitoxin system ParD family antitoxin</fullName>
    </recommendedName>
</protein>
<name>A0A833N1U3_9HYPH</name>
<reference evidence="3 4" key="1">
    <citation type="submission" date="2019-10" db="EMBL/GenBank/DDBJ databases">
        <title>Draft Genome Sequence of the Caffeine Degrading Methylotroph Methylorubrum populi PINKEL.</title>
        <authorList>
            <person name="Dawson S.C."/>
            <person name="Zhang X."/>
            <person name="Wright M.E."/>
            <person name="Sharma G."/>
            <person name="Langner J.T."/>
            <person name="Ditty J.L."/>
            <person name="Subuyuj G.A."/>
        </authorList>
    </citation>
    <scope>NUCLEOTIDE SEQUENCE [LARGE SCALE GENOMIC DNA]</scope>
    <source>
        <strain evidence="3 4">Pinkel</strain>
    </source>
</reference>
<dbReference type="Pfam" id="PF03693">
    <property type="entry name" value="ParD_antitoxin"/>
    <property type="match status" value="1"/>
</dbReference>
<dbReference type="Proteomes" id="UP000469949">
    <property type="component" value="Unassembled WGS sequence"/>
</dbReference>
<comment type="similarity">
    <text evidence="1">Belongs to the ParD antitoxin family.</text>
</comment>
<evidence type="ECO:0000313" key="3">
    <source>
        <dbReference type="EMBL" id="KAB7782324.1"/>
    </source>
</evidence>
<evidence type="ECO:0000256" key="1">
    <source>
        <dbReference type="ARBA" id="ARBA00008580"/>
    </source>
</evidence>
<accession>A0A833N1U3</accession>
<evidence type="ECO:0008006" key="5">
    <source>
        <dbReference type="Google" id="ProtNLM"/>
    </source>
</evidence>
<dbReference type="InterPro" id="IPR010985">
    <property type="entry name" value="Ribbon_hlx_hlx"/>
</dbReference>
<dbReference type="InterPro" id="IPR022789">
    <property type="entry name" value="ParD"/>
</dbReference>
<proteinExistence type="inferred from homology"/>